<evidence type="ECO:0000256" key="2">
    <source>
        <dbReference type="SAM" id="MobiDB-lite"/>
    </source>
</evidence>
<keyword evidence="1" id="KW-0175">Coiled coil</keyword>
<feature type="compositionally biased region" description="Basic and acidic residues" evidence="2">
    <location>
        <begin position="39"/>
        <end position="56"/>
    </location>
</feature>
<sequence length="467" mass="51746">MDGEPEDEMEVVDVVVQAAEDGSGEKHGKEAVSGENVAESEHDKKRATTPEFDAFKDWLCPNDDTAGQERSNDDTAGPERVVVDVRTLFKPAESAEKGKQEAKLEEEAKQVADEHESAKKTVKKLTKVMKQFVNKNIQEMSAEDATGAAVRAELKRKQDEIDVLTTERKKQKERRQTLEASLAEVSQKLEMNTPTKATGLPELPSVMTPIPEVPEASSRQATPAPKEPPAVPNQPGFFYGGPWDPVKCYEGVCADGNLDFKTEKKMTLRDGSIWDARKSGINEIEFLEFLVANPLEGKPIGFSRSDIYVTCQDKTSKVLRNVWYKATVVAIGAEQKKCWVFQSDVLTYSGVPAVTLACCDSVKAIKQLLSVFFEGVGQKEALLRNLLVSVKETIRVKYGQEVAPDDDDEEVQEELAKIDDLLDDEFTRMNKAFKQVVSSSTVKHDCKLAGCLAFKQDKCESVETSLQ</sequence>
<feature type="compositionally biased region" description="Basic and acidic residues" evidence="2">
    <location>
        <begin position="93"/>
        <end position="119"/>
    </location>
</feature>
<protein>
    <submittedName>
        <fullName evidence="3">Uncharacterized protein</fullName>
    </submittedName>
</protein>
<name>A0AAE0BIX2_9CHLO</name>
<evidence type="ECO:0000313" key="3">
    <source>
        <dbReference type="EMBL" id="KAK3236502.1"/>
    </source>
</evidence>
<keyword evidence="4" id="KW-1185">Reference proteome</keyword>
<feature type="region of interest" description="Disordered" evidence="2">
    <location>
        <begin position="192"/>
        <end position="236"/>
    </location>
</feature>
<reference evidence="3 4" key="1">
    <citation type="journal article" date="2015" name="Genome Biol. Evol.">
        <title>Comparative Genomics of a Bacterivorous Green Alga Reveals Evolutionary Causalities and Consequences of Phago-Mixotrophic Mode of Nutrition.</title>
        <authorList>
            <person name="Burns J.A."/>
            <person name="Paasch A."/>
            <person name="Narechania A."/>
            <person name="Kim E."/>
        </authorList>
    </citation>
    <scope>NUCLEOTIDE SEQUENCE [LARGE SCALE GENOMIC DNA]</scope>
    <source>
        <strain evidence="3 4">PLY_AMNH</strain>
    </source>
</reference>
<dbReference type="AlphaFoldDB" id="A0AAE0BIX2"/>
<gene>
    <name evidence="3" type="ORF">CYMTET_53363</name>
</gene>
<feature type="compositionally biased region" description="Basic and acidic residues" evidence="2">
    <location>
        <begin position="23"/>
        <end position="32"/>
    </location>
</feature>
<proteinExistence type="predicted"/>
<accession>A0AAE0BIX2</accession>
<comment type="caution">
    <text evidence="3">The sequence shown here is derived from an EMBL/GenBank/DDBJ whole genome shotgun (WGS) entry which is preliminary data.</text>
</comment>
<feature type="region of interest" description="Disordered" evidence="2">
    <location>
        <begin position="17"/>
        <end position="120"/>
    </location>
</feature>
<evidence type="ECO:0000313" key="4">
    <source>
        <dbReference type="Proteomes" id="UP001190700"/>
    </source>
</evidence>
<dbReference type="Proteomes" id="UP001190700">
    <property type="component" value="Unassembled WGS sequence"/>
</dbReference>
<evidence type="ECO:0000256" key="1">
    <source>
        <dbReference type="SAM" id="Coils"/>
    </source>
</evidence>
<organism evidence="3 4">
    <name type="scientific">Cymbomonas tetramitiformis</name>
    <dbReference type="NCBI Taxonomy" id="36881"/>
    <lineage>
        <taxon>Eukaryota</taxon>
        <taxon>Viridiplantae</taxon>
        <taxon>Chlorophyta</taxon>
        <taxon>Pyramimonadophyceae</taxon>
        <taxon>Pyramimonadales</taxon>
        <taxon>Pyramimonadaceae</taxon>
        <taxon>Cymbomonas</taxon>
    </lineage>
</organism>
<dbReference type="EMBL" id="LGRX02035010">
    <property type="protein sequence ID" value="KAK3236502.1"/>
    <property type="molecule type" value="Genomic_DNA"/>
</dbReference>
<feature type="coiled-coil region" evidence="1">
    <location>
        <begin position="154"/>
        <end position="188"/>
    </location>
</feature>